<name>A0A645GQD8_9ZZZZ</name>
<protein>
    <submittedName>
        <fullName evidence="1">Uncharacterized protein</fullName>
    </submittedName>
</protein>
<accession>A0A645GQD8</accession>
<comment type="caution">
    <text evidence="1">The sequence shown here is derived from an EMBL/GenBank/DDBJ whole genome shotgun (WGS) entry which is preliminary data.</text>
</comment>
<dbReference type="EMBL" id="VSSQ01078311">
    <property type="protein sequence ID" value="MPN28142.1"/>
    <property type="molecule type" value="Genomic_DNA"/>
</dbReference>
<proteinExistence type="predicted"/>
<evidence type="ECO:0000313" key="1">
    <source>
        <dbReference type="EMBL" id="MPN28142.1"/>
    </source>
</evidence>
<gene>
    <name evidence="1" type="ORF">SDC9_175581</name>
</gene>
<dbReference type="AlphaFoldDB" id="A0A645GQD8"/>
<organism evidence="1">
    <name type="scientific">bioreactor metagenome</name>
    <dbReference type="NCBI Taxonomy" id="1076179"/>
    <lineage>
        <taxon>unclassified sequences</taxon>
        <taxon>metagenomes</taxon>
        <taxon>ecological metagenomes</taxon>
    </lineage>
</organism>
<reference evidence="1" key="1">
    <citation type="submission" date="2019-08" db="EMBL/GenBank/DDBJ databases">
        <authorList>
            <person name="Kucharzyk K."/>
            <person name="Murdoch R.W."/>
            <person name="Higgins S."/>
            <person name="Loffler F."/>
        </authorList>
    </citation>
    <scope>NUCLEOTIDE SEQUENCE</scope>
</reference>
<sequence length="159" mass="17610">MNTFYDNLAVKLRNAVHPLPSVTAGFDGFVDEMISVVAERQTLTSFRSVPDIGTFGGLISKAAGHSSLREIVVTAVHPGGAPSIWGTAWLLWELLWMRSRHSARQFIPRLLPSCRDSVRHSLGGQILAEPWPSSFRMANSCLVLFPRFRISRRGTCVSC</sequence>